<gene>
    <name evidence="1" type="ORF">ACFQE9_07185</name>
</gene>
<evidence type="ECO:0000313" key="2">
    <source>
        <dbReference type="Proteomes" id="UP001596296"/>
    </source>
</evidence>
<keyword evidence="2" id="KW-1185">Reference proteome</keyword>
<reference evidence="1 2" key="1">
    <citation type="journal article" date="2019" name="Int. J. Syst. Evol. Microbiol.">
        <title>The Global Catalogue of Microorganisms (GCM) 10K type strain sequencing project: providing services to taxonomists for standard genome sequencing and annotation.</title>
        <authorList>
            <consortium name="The Broad Institute Genomics Platform"/>
            <consortium name="The Broad Institute Genome Sequencing Center for Infectious Disease"/>
            <person name="Wu L."/>
            <person name="Ma J."/>
        </authorList>
    </citation>
    <scope>NUCLEOTIDE SEQUENCE [LARGE SCALE GENOMIC DNA]</scope>
    <source>
        <strain evidence="1 2">SKJ47</strain>
    </source>
</reference>
<evidence type="ECO:0000313" key="1">
    <source>
        <dbReference type="EMBL" id="MFC6892392.1"/>
    </source>
</evidence>
<sequence>MDCPDCDGETLAVRVPPELREFVDPAPETVVAVCPGCLCVRPSAGDVADVNHDPTADPSAVNDAIPDGNGGVAFLLACGKLDSLAVNRPAVVELMEYAEREGVDVLLALDRLGDELEDPHFDVDRRARQLAQYL</sequence>
<dbReference type="AlphaFoldDB" id="A0ABD5UYH2"/>
<protein>
    <submittedName>
        <fullName evidence="1">DUF6276 family protein</fullName>
    </submittedName>
</protein>
<dbReference type="RefSeq" id="WP_379742481.1">
    <property type="nucleotide sequence ID" value="NZ_JBHSVN010000001.1"/>
</dbReference>
<dbReference type="EMBL" id="JBHSXL010000006">
    <property type="protein sequence ID" value="MFC6892392.1"/>
    <property type="molecule type" value="Genomic_DNA"/>
</dbReference>
<proteinExistence type="predicted"/>
<accession>A0ABD5UYH2</accession>
<dbReference type="Proteomes" id="UP001596296">
    <property type="component" value="Unassembled WGS sequence"/>
</dbReference>
<dbReference type="Pfam" id="PF19792">
    <property type="entry name" value="DUF6276"/>
    <property type="match status" value="1"/>
</dbReference>
<dbReference type="InterPro" id="IPR046243">
    <property type="entry name" value="DUF6276"/>
</dbReference>
<comment type="caution">
    <text evidence="1">The sequence shown here is derived from an EMBL/GenBank/DDBJ whole genome shotgun (WGS) entry which is preliminary data.</text>
</comment>
<name>A0ABD5UYH2_9EURY</name>
<organism evidence="1 2">
    <name type="scientific">Halopenitus salinus</name>
    <dbReference type="NCBI Taxonomy" id="1198295"/>
    <lineage>
        <taxon>Archaea</taxon>
        <taxon>Methanobacteriati</taxon>
        <taxon>Methanobacteriota</taxon>
        <taxon>Stenosarchaea group</taxon>
        <taxon>Halobacteria</taxon>
        <taxon>Halobacteriales</taxon>
        <taxon>Haloferacaceae</taxon>
        <taxon>Halopenitus</taxon>
    </lineage>
</organism>